<accession>W6UT16</accession>
<dbReference type="PROSITE" id="PS50082">
    <property type="entry name" value="WD_REPEATS_2"/>
    <property type="match status" value="1"/>
</dbReference>
<dbReference type="GO" id="GO:0003341">
    <property type="term" value="P:cilium movement"/>
    <property type="evidence" value="ECO:0007669"/>
    <property type="project" value="TreeGrafter"/>
</dbReference>
<dbReference type="KEGG" id="egl:EGR_00054"/>
<reference evidence="13 14" key="1">
    <citation type="journal article" date="2013" name="Nat. Genet.">
        <title>The genome of the hydatid tapeworm Echinococcus granulosus.</title>
        <authorList>
            <person name="Zheng H."/>
            <person name="Zhang W."/>
            <person name="Zhang L."/>
            <person name="Zhang Z."/>
            <person name="Li J."/>
            <person name="Lu G."/>
            <person name="Zhu Y."/>
            <person name="Wang Y."/>
            <person name="Huang Y."/>
            <person name="Liu J."/>
            <person name="Kang H."/>
            <person name="Chen J."/>
            <person name="Wang L."/>
            <person name="Chen A."/>
            <person name="Yu S."/>
            <person name="Gao Z."/>
            <person name="Jin L."/>
            <person name="Gu W."/>
            <person name="Wang Z."/>
            <person name="Zhao L."/>
            <person name="Shi B."/>
            <person name="Wen H."/>
            <person name="Lin R."/>
            <person name="Jones M.K."/>
            <person name="Brejova B."/>
            <person name="Vinar T."/>
            <person name="Zhao G."/>
            <person name="McManus D.P."/>
            <person name="Chen Z."/>
            <person name="Zhou Y."/>
            <person name="Wang S."/>
        </authorList>
    </citation>
    <scope>NUCLEOTIDE SEQUENCE [LARGE SCALE GENOMIC DNA]</scope>
</reference>
<dbReference type="RefSeq" id="XP_024355981.1">
    <property type="nucleotide sequence ID" value="XM_024489303.1"/>
</dbReference>
<evidence type="ECO:0000256" key="7">
    <source>
        <dbReference type="ARBA" id="ARBA00023017"/>
    </source>
</evidence>
<dbReference type="GO" id="GO:0005874">
    <property type="term" value="C:microtubule"/>
    <property type="evidence" value="ECO:0007669"/>
    <property type="project" value="UniProtKB-KW"/>
</dbReference>
<dbReference type="InterPro" id="IPR001680">
    <property type="entry name" value="WD40_rpt"/>
</dbReference>
<dbReference type="InterPro" id="IPR050687">
    <property type="entry name" value="Dynein_IC"/>
</dbReference>
<dbReference type="EMBL" id="APAU02000001">
    <property type="protein sequence ID" value="EUB64785.1"/>
    <property type="molecule type" value="Genomic_DNA"/>
</dbReference>
<keyword evidence="6" id="KW-0677">Repeat</keyword>
<evidence type="ECO:0000256" key="4">
    <source>
        <dbReference type="ARBA" id="ARBA00022574"/>
    </source>
</evidence>
<dbReference type="Proteomes" id="UP000019149">
    <property type="component" value="Unassembled WGS sequence"/>
</dbReference>
<dbReference type="InterPro" id="IPR015943">
    <property type="entry name" value="WD40/YVTN_repeat-like_dom_sf"/>
</dbReference>
<evidence type="ECO:0000256" key="1">
    <source>
        <dbReference type="ARBA" id="ARBA00004430"/>
    </source>
</evidence>
<evidence type="ECO:0000256" key="6">
    <source>
        <dbReference type="ARBA" id="ARBA00022737"/>
    </source>
</evidence>
<name>W6UT16_ECHGR</name>
<comment type="caution">
    <text evidence="13">The sequence shown here is derived from an EMBL/GenBank/DDBJ whole genome shotgun (WGS) entry which is preliminary data.</text>
</comment>
<evidence type="ECO:0000256" key="3">
    <source>
        <dbReference type="ARBA" id="ARBA00022490"/>
    </source>
</evidence>
<keyword evidence="14" id="KW-1185">Reference proteome</keyword>
<evidence type="ECO:0000256" key="5">
    <source>
        <dbReference type="ARBA" id="ARBA00022701"/>
    </source>
</evidence>
<keyword evidence="10" id="KW-0966">Cell projection</keyword>
<protein>
    <submittedName>
        <fullName evidence="13">Dynein intermediate chain 2, ciliary</fullName>
    </submittedName>
</protein>
<keyword evidence="3" id="KW-0963">Cytoplasm</keyword>
<keyword evidence="8" id="KW-0505">Motor protein</keyword>
<dbReference type="PANTHER" id="PTHR12442">
    <property type="entry name" value="DYNEIN INTERMEDIATE CHAIN"/>
    <property type="match status" value="1"/>
</dbReference>
<dbReference type="GeneID" id="36335769"/>
<dbReference type="InterPro" id="IPR036322">
    <property type="entry name" value="WD40_repeat_dom_sf"/>
</dbReference>
<organism evidence="13 14">
    <name type="scientific">Echinococcus granulosus</name>
    <name type="common">Hydatid tapeworm</name>
    <dbReference type="NCBI Taxonomy" id="6210"/>
    <lineage>
        <taxon>Eukaryota</taxon>
        <taxon>Metazoa</taxon>
        <taxon>Spiralia</taxon>
        <taxon>Lophotrochozoa</taxon>
        <taxon>Platyhelminthes</taxon>
        <taxon>Cestoda</taxon>
        <taxon>Eucestoda</taxon>
        <taxon>Cyclophyllidea</taxon>
        <taxon>Taeniidae</taxon>
        <taxon>Echinococcus</taxon>
        <taxon>Echinococcus granulosus group</taxon>
    </lineage>
</organism>
<evidence type="ECO:0000256" key="2">
    <source>
        <dbReference type="ARBA" id="ARBA00011059"/>
    </source>
</evidence>
<keyword evidence="5" id="KW-0493">Microtubule</keyword>
<evidence type="ECO:0000256" key="11">
    <source>
        <dbReference type="PROSITE-ProRule" id="PRU00221"/>
    </source>
</evidence>
<comment type="similarity">
    <text evidence="2">Belongs to the dynein intermediate chain family.</text>
</comment>
<evidence type="ECO:0000256" key="10">
    <source>
        <dbReference type="ARBA" id="ARBA00023273"/>
    </source>
</evidence>
<dbReference type="SMART" id="SM00320">
    <property type="entry name" value="WD40"/>
    <property type="match status" value="9"/>
</dbReference>
<comment type="subcellular location">
    <subcellularLocation>
        <location evidence="1">Cytoplasm</location>
        <location evidence="1">Cytoskeleton</location>
        <location evidence="1">Cilium axoneme</location>
    </subcellularLocation>
</comment>
<keyword evidence="4 11" id="KW-0853">WD repeat</keyword>
<keyword evidence="9" id="KW-0206">Cytoskeleton</keyword>
<gene>
    <name evidence="13" type="ORF">EGR_00054</name>
</gene>
<dbReference type="Gene3D" id="2.130.10.10">
    <property type="entry name" value="YVTN repeat-like/Quinoprotein amine dehydrogenase"/>
    <property type="match status" value="4"/>
</dbReference>
<keyword evidence="7" id="KW-0243">Dynein</keyword>
<evidence type="ECO:0000313" key="14">
    <source>
        <dbReference type="Proteomes" id="UP000019149"/>
    </source>
</evidence>
<evidence type="ECO:0000313" key="13">
    <source>
        <dbReference type="EMBL" id="EUB64785.1"/>
    </source>
</evidence>
<dbReference type="GO" id="GO:0036158">
    <property type="term" value="P:outer dynein arm assembly"/>
    <property type="evidence" value="ECO:0007669"/>
    <property type="project" value="TreeGrafter"/>
</dbReference>
<evidence type="ECO:0000256" key="12">
    <source>
        <dbReference type="SAM" id="MobiDB-lite"/>
    </source>
</evidence>
<dbReference type="GO" id="GO:0036157">
    <property type="term" value="C:outer dynein arm"/>
    <property type="evidence" value="ECO:0007669"/>
    <property type="project" value="TreeGrafter"/>
</dbReference>
<evidence type="ECO:0000256" key="8">
    <source>
        <dbReference type="ARBA" id="ARBA00023175"/>
    </source>
</evidence>
<dbReference type="STRING" id="6210.W6UT16"/>
<dbReference type="Pfam" id="PF00400">
    <property type="entry name" value="WD40"/>
    <property type="match status" value="2"/>
</dbReference>
<dbReference type="GO" id="GO:0045503">
    <property type="term" value="F:dynein light chain binding"/>
    <property type="evidence" value="ECO:0007669"/>
    <property type="project" value="TreeGrafter"/>
</dbReference>
<evidence type="ECO:0000256" key="9">
    <source>
        <dbReference type="ARBA" id="ARBA00023212"/>
    </source>
</evidence>
<dbReference type="PANTHER" id="PTHR12442:SF11">
    <property type="entry name" value="DYNEIN AXONEMAL INTERMEDIATE CHAIN 1"/>
    <property type="match status" value="1"/>
</dbReference>
<feature type="repeat" description="WD" evidence="11">
    <location>
        <begin position="1541"/>
        <end position="1573"/>
    </location>
</feature>
<dbReference type="OrthoDB" id="4899631at2759"/>
<dbReference type="CTD" id="36335769"/>
<proteinExistence type="inferred from homology"/>
<sequence>MRGQGGGHNFAKRKYLPPKEGGLKNLYLASDENAVSRSATVDISTEDMGISLCFQMLVKDTWGPDDYLDGGPPDKEYQSASMSTELPAKEKEQKRELSVLSCAREALKPVRVFSFNHHVPVINLSDGMNFCLFFVSGHLAVIYDVKKNAQHILRGHVNTIVCACASKDRRWLSTGDRGPDSAVIVWDARSRTPVRCLFTIHRDGVMAVRLSPDARYLATLSADPTHQVLAVWDWTSSAEHPLCFTQLESDKLGVQAHIAFRSDNYFQAMSNSETHVVFYDWTLGGCMTSHSPPLCSSTFRTNYGKFVMSAYVPDTDMAITATNRGYIVVWEKSRWTKKAEFINYLDLKKSPCFRAATKLIPLHQIGITFLTITSWIAIVTGDESGQIRFSDSDFNLLHWHHDLKSGPISSVSFAETGLFNDGLEESSAQNSHIDTLDPRVTFATEDFLISTSQAIILSLQIEGKVVKASSAIVPVRTRMLENQQLNSCAFDPYGGFLAVGCTSGRVIFLDAITLDDTKQPPFDYAKGIVKKIAFSSDSTYCAYIDTQHSTTLLRRKSTCNSLDRGWVFSGRYRAHGDNIVDILFKTCDNNATPRLFTLGEDRMLIEYDVLSAKHNVLPLKRRIQVEHIAKPQCFTSMGDFYSENFICYANSDSKFRLFDVDALAIRKTVMAPVKGAPFVRLATLPEKDDFPSPPCTPTVVEKPSNKSCLVFLTNEQLGLVLVPLDGDPYKAANIVAHPCKEHGTGYTSDLAVSRDFRFIFTAGGPANAMHMWRADPGVLVSQTYLYCNPMQPFYDMLTAEELNDMKDYFYLSLLRVQGISCTHTRLTSYTIPITEIPYLTRAMGLFVADADIENMMNEIKYSRFGSTGRYVTEFDFDTFVKLFVNYRVPYDGVSLSDIQAAFMAIVEAAKPHEPHCPFYELCGEYPEPKLQQTSLLRLLQTVGEPIRHDELVEALAVLLGLAPIAGKVEDACAMKELEVSKEIEDRLLTCIEPREFYRTLLAMDACDSDPPELSNFRRQADAKPLSSTSEVSVDYIGRGYRLGPGASLPGEIHWSRHKANFKTQRKSVKVEDVSDPFSEDAPVHPNDQLQLSEEELKEEITRVLTAADPHGPDNIVRFNFKENQYKQIPRVDQMAIHFQLDGNIIHVDSEEAKIQLGLLDPTFITEDKIDEVEEEQEGSQAPALVQRSAEPSVIKLVNQFNFCEHASQTYNNASKDFGNQTEPPARSNFSGNITQWGVYDFYQSGTANKGISADIKHSLVRPNKTKSFNKRQTSDSSVDGLTAFLKPIKIVERMINQNTFDDVLQDFAFYEDISDEFRDSLGTLLPLWKFTYEKSRKMVVTALCWSIRYNDLFAVGLGSHDFLKQGGGMICFYSIKNPGYPEYTFRTESGVLCLDIHPEYHSLICVGFYDGSVGVYKLNQEKVGPLYISTAYSNKNTDPVWQVRWLPHDEQPNRVFYSISSDGRVSSWSILKDDITCYDILLMQLPKEANDDPGSLQVSSHESGTALEFHRKDSQIFLIATEEGMIHKCSRTYGSEYLLTLKAHNMAVYRLNWNYFHDDIFITCSADWTVKIWHQYKEDPLFVFDLGAPVGDVAWAPYSSTVFAAVTSDGNVRIYDLNVNKYEPLCLQMVAQKKHTKLTHVAFNPVHPIIICGDDRGQVMSLKLSPNLRKKPKEKKGLEKPDPIKVEIEKMEKLLSLLT</sequence>
<dbReference type="GO" id="GO:0045504">
    <property type="term" value="F:dynein heavy chain binding"/>
    <property type="evidence" value="ECO:0007669"/>
    <property type="project" value="TreeGrafter"/>
</dbReference>
<feature type="region of interest" description="Disordered" evidence="12">
    <location>
        <begin position="68"/>
        <end position="90"/>
    </location>
</feature>
<dbReference type="FunFam" id="2.130.10.10:FF:000251">
    <property type="entry name" value="Dynein axonemal intermediate chain 1"/>
    <property type="match status" value="1"/>
</dbReference>
<dbReference type="SUPFAM" id="SSF50978">
    <property type="entry name" value="WD40 repeat-like"/>
    <property type="match status" value="3"/>
</dbReference>